<keyword evidence="4" id="KW-1185">Reference proteome</keyword>
<dbReference type="AlphaFoldDB" id="C4LGV1"/>
<dbReference type="EMBL" id="CP001620">
    <property type="protein sequence ID" value="ACR17056.1"/>
    <property type="molecule type" value="Genomic_DNA"/>
</dbReference>
<keyword evidence="2" id="KW-0812">Transmembrane</keyword>
<dbReference type="Proteomes" id="UP000001473">
    <property type="component" value="Chromosome"/>
</dbReference>
<gene>
    <name evidence="3" type="ordered locus">ckrop_0270</name>
</gene>
<accession>C4LGV1</accession>
<feature type="transmembrane region" description="Helical" evidence="2">
    <location>
        <begin position="345"/>
        <end position="366"/>
    </location>
</feature>
<evidence type="ECO:0000313" key="3">
    <source>
        <dbReference type="EMBL" id="ACR17056.1"/>
    </source>
</evidence>
<feature type="transmembrane region" description="Helical" evidence="2">
    <location>
        <begin position="254"/>
        <end position="272"/>
    </location>
</feature>
<dbReference type="Pfam" id="PF07907">
    <property type="entry name" value="YibE_F"/>
    <property type="match status" value="1"/>
</dbReference>
<feature type="region of interest" description="Disordered" evidence="1">
    <location>
        <begin position="1"/>
        <end position="78"/>
    </location>
</feature>
<keyword evidence="2" id="KW-1133">Transmembrane helix</keyword>
<feature type="transmembrane region" description="Helical" evidence="2">
    <location>
        <begin position="306"/>
        <end position="325"/>
    </location>
</feature>
<evidence type="ECO:0000313" key="4">
    <source>
        <dbReference type="Proteomes" id="UP000001473"/>
    </source>
</evidence>
<feature type="transmembrane region" description="Helical" evidence="2">
    <location>
        <begin position="407"/>
        <end position="426"/>
    </location>
</feature>
<reference evidence="3 4" key="1">
    <citation type="journal article" date="2008" name="J. Biotechnol.">
        <title>Ultrafast pyrosequencing of Corynebacterium kroppenstedtii DSM44385 revealed insights into the physiology of a lipophilic corynebacterium that lacks mycolic acids.</title>
        <authorList>
            <person name="Tauch A."/>
            <person name="Schneider J."/>
            <person name="Szczepanowski R."/>
            <person name="Tilker A."/>
            <person name="Viehoever P."/>
            <person name="Gartemann K.-H."/>
            <person name="Arnold W."/>
            <person name="Blom J."/>
            <person name="Brinkrolf K."/>
            <person name="Brune I."/>
            <person name="Goetker S."/>
            <person name="Weisshaar B."/>
            <person name="Goesmann A."/>
            <person name="Droege M."/>
            <person name="Puehler A."/>
        </authorList>
    </citation>
    <scope>NUCLEOTIDE SEQUENCE [LARGE SCALE GENOMIC DNA]</scope>
    <source>
        <strain evidence="4">DSM 44385 / JCM 11950 / CIP 105744 / CCUG 35717</strain>
    </source>
</reference>
<organism evidence="3 4">
    <name type="scientific">Corynebacterium kroppenstedtii (strain DSM 44385 / JCM 11950 / CIP 105744 / CCUG 35717)</name>
    <dbReference type="NCBI Taxonomy" id="645127"/>
    <lineage>
        <taxon>Bacteria</taxon>
        <taxon>Bacillati</taxon>
        <taxon>Actinomycetota</taxon>
        <taxon>Actinomycetes</taxon>
        <taxon>Mycobacteriales</taxon>
        <taxon>Corynebacteriaceae</taxon>
        <taxon>Corynebacterium</taxon>
    </lineage>
</organism>
<evidence type="ECO:0000256" key="1">
    <source>
        <dbReference type="SAM" id="MobiDB-lite"/>
    </source>
</evidence>
<proteinExistence type="predicted"/>
<dbReference type="PANTHER" id="PTHR41771">
    <property type="entry name" value="MEMBRANE PROTEIN-RELATED"/>
    <property type="match status" value="1"/>
</dbReference>
<feature type="transmembrane region" description="Helical" evidence="2">
    <location>
        <begin position="446"/>
        <end position="469"/>
    </location>
</feature>
<dbReference type="STRING" id="645127.ckrop_0270"/>
<keyword evidence="2" id="KW-0472">Membrane</keyword>
<sequence>MGKHSASGDEPYQPRGTHTADSSPQQAPIPTETRRSRLSNARRETQPQASAPQVATSQPKPSQPATPQPKASKTTKRFRPHIKDWTLGQRILAGFLLIGFILSAISTVALWPSNTPARVDKSFQETSSLPQNIADGTVAVTTEAACGSPSVGRTFDDTPREPTTSTGTCTRAIVDITSGPDKRKRTLIETSHKPGDPDLREGDKIRMTRHATDDGSMGYAFNDYQRKVPVIAWLIITAIAMVAIGSWRGARSLVGLVITMAIIGAFMLPALLRGGDPLLLAVTSCALIMFVVIYLVHGISWKSSSALAGTIIALGLAAIMAGWGIDGTRLRGLGEEDNLLVQLYLPDVTVHGLMLAGFIVGAIGALNDATVAQASTVNELAFIDHKASPWRLFAGGMQVGRDHIASMLYTLILSYAGAALPMLLLITASERPLGQVLTSDLIATEIVRSAVGAIALALAVPITTIIAAVTVKPDPDASNAGGRGHVHVHHH</sequence>
<name>C4LGV1_CORK4</name>
<feature type="compositionally biased region" description="Polar residues" evidence="1">
    <location>
        <begin position="46"/>
        <end position="60"/>
    </location>
</feature>
<dbReference type="RefSeq" id="WP_012730944.1">
    <property type="nucleotide sequence ID" value="NC_012704.1"/>
</dbReference>
<evidence type="ECO:0000256" key="2">
    <source>
        <dbReference type="SAM" id="Phobius"/>
    </source>
</evidence>
<feature type="region of interest" description="Disordered" evidence="1">
    <location>
        <begin position="147"/>
        <end position="167"/>
    </location>
</feature>
<protein>
    <submittedName>
        <fullName evidence="3">Putative membrane protein</fullName>
    </submittedName>
</protein>
<feature type="transmembrane region" description="Helical" evidence="2">
    <location>
        <begin position="230"/>
        <end position="247"/>
    </location>
</feature>
<dbReference type="eggNOG" id="COG5438">
    <property type="taxonomic scope" value="Bacteria"/>
</dbReference>
<feature type="transmembrane region" description="Helical" evidence="2">
    <location>
        <begin position="91"/>
        <end position="111"/>
    </location>
</feature>
<dbReference type="InterPro" id="IPR012507">
    <property type="entry name" value="YibE_F"/>
</dbReference>
<dbReference type="HOGENOM" id="CLU_028166_3_0_11"/>
<dbReference type="KEGG" id="ckp:ckrop_0270"/>
<feature type="transmembrane region" description="Helical" evidence="2">
    <location>
        <begin position="278"/>
        <end position="299"/>
    </location>
</feature>
<feature type="compositionally biased region" description="Polar residues" evidence="1">
    <location>
        <begin position="19"/>
        <end position="28"/>
    </location>
</feature>
<dbReference type="PANTHER" id="PTHR41771:SF1">
    <property type="entry name" value="MEMBRANE PROTEIN"/>
    <property type="match status" value="1"/>
</dbReference>